<dbReference type="EMBL" id="JBBUKT010000007">
    <property type="protein sequence ID" value="MEK7952548.1"/>
    <property type="molecule type" value="Genomic_DNA"/>
</dbReference>
<accession>A0ABU9AYD3</accession>
<comment type="caution">
    <text evidence="4">The sequence shown here is derived from an EMBL/GenBank/DDBJ whole genome shotgun (WGS) entry which is preliminary data.</text>
</comment>
<protein>
    <submittedName>
        <fullName evidence="4">Sialate O-acetylesterase</fullName>
    </submittedName>
</protein>
<dbReference type="RefSeq" id="WP_341406304.1">
    <property type="nucleotide sequence ID" value="NZ_JBBUKT010000007.1"/>
</dbReference>
<name>A0ABU9AYD3_9BACT</name>
<dbReference type="Gene3D" id="3.40.50.1110">
    <property type="entry name" value="SGNH hydrolase"/>
    <property type="match status" value="2"/>
</dbReference>
<dbReference type="PANTHER" id="PTHR31988:SF19">
    <property type="entry name" value="9-O-ACETYL-N-ACETYLNEURAMINIC ACID DEACETYLASE-RELATED"/>
    <property type="match status" value="1"/>
</dbReference>
<organism evidence="4 5">
    <name type="scientific">Luteolibacter soli</name>
    <dbReference type="NCBI Taxonomy" id="3135280"/>
    <lineage>
        <taxon>Bacteria</taxon>
        <taxon>Pseudomonadati</taxon>
        <taxon>Verrucomicrobiota</taxon>
        <taxon>Verrucomicrobiia</taxon>
        <taxon>Verrucomicrobiales</taxon>
        <taxon>Verrucomicrobiaceae</taxon>
        <taxon>Luteolibacter</taxon>
    </lineage>
</organism>
<dbReference type="PANTHER" id="PTHR31988">
    <property type="entry name" value="ESTERASE, PUTATIVE (DUF303)-RELATED"/>
    <property type="match status" value="1"/>
</dbReference>
<feature type="domain" description="Sialate O-acetylesterase" evidence="3">
    <location>
        <begin position="445"/>
        <end position="698"/>
    </location>
</feature>
<dbReference type="Proteomes" id="UP001371305">
    <property type="component" value="Unassembled WGS sequence"/>
</dbReference>
<evidence type="ECO:0000256" key="2">
    <source>
        <dbReference type="SAM" id="SignalP"/>
    </source>
</evidence>
<evidence type="ECO:0000256" key="1">
    <source>
        <dbReference type="ARBA" id="ARBA00022801"/>
    </source>
</evidence>
<dbReference type="Gene3D" id="2.60.40.10">
    <property type="entry name" value="Immunoglobulins"/>
    <property type="match status" value="1"/>
</dbReference>
<dbReference type="SUPFAM" id="SSF49899">
    <property type="entry name" value="Concanavalin A-like lectins/glucanases"/>
    <property type="match status" value="1"/>
</dbReference>
<evidence type="ECO:0000313" key="5">
    <source>
        <dbReference type="Proteomes" id="UP001371305"/>
    </source>
</evidence>
<dbReference type="Gene3D" id="2.60.120.200">
    <property type="match status" value="1"/>
</dbReference>
<keyword evidence="2" id="KW-0732">Signal</keyword>
<dbReference type="Pfam" id="PF13385">
    <property type="entry name" value="Laminin_G_3"/>
    <property type="match status" value="1"/>
</dbReference>
<feature type="signal peptide" evidence="2">
    <location>
        <begin position="1"/>
        <end position="28"/>
    </location>
</feature>
<evidence type="ECO:0000259" key="3">
    <source>
        <dbReference type="Pfam" id="PF03629"/>
    </source>
</evidence>
<reference evidence="4 5" key="1">
    <citation type="submission" date="2024-04" db="EMBL/GenBank/DDBJ databases">
        <title>Luteolibacter sp. isolated from soil.</title>
        <authorList>
            <person name="An J."/>
        </authorList>
    </citation>
    <scope>NUCLEOTIDE SEQUENCE [LARGE SCALE GENOMIC DNA]</scope>
    <source>
        <strain evidence="4 5">Y139</strain>
    </source>
</reference>
<dbReference type="InterPro" id="IPR013320">
    <property type="entry name" value="ConA-like_dom_sf"/>
</dbReference>
<dbReference type="SUPFAM" id="SSF52266">
    <property type="entry name" value="SGNH hydrolase"/>
    <property type="match status" value="2"/>
</dbReference>
<feature type="chain" id="PRO_5046631199" evidence="2">
    <location>
        <begin position="29"/>
        <end position="1825"/>
    </location>
</feature>
<dbReference type="InterPro" id="IPR052940">
    <property type="entry name" value="Carb_Esterase_6"/>
</dbReference>
<gene>
    <name evidence="4" type="ORF">WKV53_18690</name>
</gene>
<dbReference type="InterPro" id="IPR013783">
    <property type="entry name" value="Ig-like_fold"/>
</dbReference>
<dbReference type="Pfam" id="PF03629">
    <property type="entry name" value="SASA"/>
    <property type="match status" value="1"/>
</dbReference>
<dbReference type="Pfam" id="PF22825">
    <property type="entry name" value="HpiC1-like"/>
    <property type="match status" value="1"/>
</dbReference>
<keyword evidence="5" id="KW-1185">Reference proteome</keyword>
<evidence type="ECO:0000313" key="4">
    <source>
        <dbReference type="EMBL" id="MEK7952548.1"/>
    </source>
</evidence>
<dbReference type="InterPro" id="IPR036514">
    <property type="entry name" value="SGNH_hydro_sf"/>
</dbReference>
<dbReference type="InterPro" id="IPR054720">
    <property type="entry name" value="HpiC1"/>
</dbReference>
<proteinExistence type="predicted"/>
<dbReference type="InterPro" id="IPR005181">
    <property type="entry name" value="SASA"/>
</dbReference>
<sequence>MKVTDLVLKGRLVLASSALFLPVGVASADVFTNVPAAAGYQLVHSLPVPAIQGSFNTTAIPYDVDNSSNWATGSFSRVAYYLELAGSTDPTRPNGYVFVSFDRPAALANGKQLGVPSNGPNGTRVVTNTTVTNMTVISNIPGIQNGNGLAGGRLEFWPSGYAQGVNGVFDYDDNGFNGTSGHGSMQIHNAAAAQTLIGYSDWGGNTPGTPSEIGAGPNQGAGQPDWTFSDSGTTYTTRLLQVLVLPATNLVPIVNPSFETDAIAGANAPVFEVRTTAPTGWVYSGTPGQGVIAPDAGEPNAFYNGLTTGYAGSKAHFNVTQGTSGVPTVSQILTSTLQANTTYTLSLALGNRSNGDAWGGHHVALKTTSGVVVGEWTGGNTELTPDNTFGRSSRKFTTGANPPGLGQPLQIVIEQPLAAGGRYLDFDDVVLTADAAPARPVGTPVDVMIVAGQSNAQGWQGNVNALSTPNRRYVDAPSPNAFISYKQNAYGQPLYISGSMGQLSQLGAGFAGQWEGFGPELSLGTDLAGRLSNKVAVIKFASGGAGLNGQFKKTANDLYPLLVAQVNSGMAELTAQGFTPTIKGFFWLQGETDSANTGDAPLYGANITQFLSDLRTDLNAPAMKAVLTEINPNMPALQTQPTASGVVLVNQGMQTLATADPLVEYVTTADITSGFGDTIHYAADQLVSIGQRWANAYQSPPAAPAGGNVFTRVPEASAEGYQVLYELNIPLDSGYRDGVAPAYSVDNSLTAAPFDRVAYYFELTNADGTSRWVYASMDAFTTVAKQLGLPHNVLNPVKHQRLVENMNVYSNVQGLVTGTSLDGGSVEMFPSNYNMGRTGFYAGDGGNYDWDDSGATATDAGYGSFQVHHPLSQQVLFAYNHWATADGTNDDVGIGNQATGQRDYTFGATAAAYNARKLVILTRPASHVTFTAMPGNRSLQPRNLTTNLASVSIAGTEREGGYSNVVMRRYREGVFQSESVQALVYTAGAAPFSFSSQIPAELAGYDFEVLLEKNGVRRLVRRATDVVAGDALLFYGQSNTEAWIGFAANNTTSNGYASRWVRTFGQNSDSGDATRNNLSWVQANGDGGGSLYNDPGAIGQWAMVIGGKIVADHQIPVAILNGARGGYSMLQLQKDHAQPDNLDDNGAVTRTYNRLRYRATRAGVAAAARAIFYYQGESDNDNATQHGAGFLGLHSDWQTDYPGLEHIYEVQVRPGCGVTRENVALRELQRSFGDTYANTSVMTTNGYQPHDGCHYRFTGGYELLGLQHFAQVSRDLYHGPTGPNIDALNPGTIGFTDDSHTKILVTMRNAGATINFPAGALSDFALTGTSATITGYSVAGSTILFNLSAPVDSGAFLEYRSHSGGGDFVTNGSGVGLLAFSQRIGQQPPTVMLSSPVRTRPATVGESIVVNATTTPGENGAATRMVFLVNGVPLLETTGSTLATNWQVPAAGAHLLEVVAYDATGNYGRASVTIFTAVSTTPGGVTSGLVVWLKAESGITKDASGYVSAWVDQAGAADSATQPTNGNKPRYLEAHLGNGPALHFDGNDFMSGATGMPTGSYTKIVRFALDAYPPSNNLVSAGTAGDTTNRDHALFFEGTPNAKIYHSGTFLTASIATPLGKPSIVHATYDTTVNTGTLYVDNALGGSAVSGGDNTITNYTLGGYNGGNNTLSGDISEVLIYSRVLTATERNSVYTYLDQKYLAPYALWLRGHGSVADAADPGKDGVPAIIEYAHGLDPAVNNAGSPRFLRVENVGGLPELRFDKAVASSDAWVQVEMSSDLATWTEQTSEVVGSSGGFETRRVVIPGETGTAAKRFARLRVSARR</sequence>
<keyword evidence="1" id="KW-0378">Hydrolase</keyword>